<evidence type="ECO:0000256" key="10">
    <source>
        <dbReference type="ARBA" id="ARBA00023319"/>
    </source>
</evidence>
<evidence type="ECO:0000256" key="1">
    <source>
        <dbReference type="ARBA" id="ARBA00004251"/>
    </source>
</evidence>
<evidence type="ECO:0000256" key="12">
    <source>
        <dbReference type="SAM" id="Phobius"/>
    </source>
</evidence>
<keyword evidence="2" id="KW-1003">Cell membrane</keyword>
<evidence type="ECO:0000256" key="4">
    <source>
        <dbReference type="ARBA" id="ARBA00022729"/>
    </source>
</evidence>
<keyword evidence="3 12" id="KW-0812">Transmembrane</keyword>
<keyword evidence="5 12" id="KW-1133">Transmembrane helix</keyword>
<evidence type="ECO:0000256" key="6">
    <source>
        <dbReference type="ARBA" id="ARBA00023136"/>
    </source>
</evidence>
<evidence type="ECO:0000256" key="5">
    <source>
        <dbReference type="ARBA" id="ARBA00022989"/>
    </source>
</evidence>
<dbReference type="PROSITE" id="PS50835">
    <property type="entry name" value="IG_LIKE"/>
    <property type="match status" value="2"/>
</dbReference>
<accession>A0A3B4BNZ0</accession>
<reference evidence="14" key="2">
    <citation type="submission" date="2025-08" db="UniProtKB">
        <authorList>
            <consortium name="Ensembl"/>
        </authorList>
    </citation>
    <scope>IDENTIFICATION</scope>
</reference>
<dbReference type="SUPFAM" id="SSF48726">
    <property type="entry name" value="Immunoglobulin"/>
    <property type="match status" value="2"/>
</dbReference>
<evidence type="ECO:0000256" key="7">
    <source>
        <dbReference type="ARBA" id="ARBA00023157"/>
    </source>
</evidence>
<evidence type="ECO:0000256" key="8">
    <source>
        <dbReference type="ARBA" id="ARBA00023170"/>
    </source>
</evidence>
<dbReference type="OMA" id="GRDKKPR"/>
<protein>
    <submittedName>
        <fullName evidence="14">HERV-H LTR-associating 2b, tandem duplicate 1</fullName>
    </submittedName>
</protein>
<reference evidence="14 15" key="1">
    <citation type="submission" date="2020-10" db="EMBL/GenBank/DDBJ databases">
        <title>Pygocentrus nattereri (red-bellied piranha) genome, fPygNat1, primary haplotype.</title>
        <authorList>
            <person name="Myers G."/>
            <person name="Meyer A."/>
            <person name="Karagic N."/>
            <person name="Pippel M."/>
            <person name="Winkler S."/>
            <person name="Tracey A."/>
            <person name="Wood J."/>
            <person name="Formenti G."/>
            <person name="Howe K."/>
            <person name="Fedrigo O."/>
            <person name="Jarvis E.D."/>
        </authorList>
    </citation>
    <scope>NUCLEOTIDE SEQUENCE [LARGE SCALE GENOMIC DNA]</scope>
</reference>
<dbReference type="GO" id="GO:0006955">
    <property type="term" value="P:immune response"/>
    <property type="evidence" value="ECO:0007669"/>
    <property type="project" value="TreeGrafter"/>
</dbReference>
<evidence type="ECO:0000256" key="11">
    <source>
        <dbReference type="SAM" id="MobiDB-lite"/>
    </source>
</evidence>
<keyword evidence="15" id="KW-1185">Reference proteome</keyword>
<evidence type="ECO:0000313" key="14">
    <source>
        <dbReference type="Ensembl" id="ENSPNAP00000000186.2"/>
    </source>
</evidence>
<evidence type="ECO:0000259" key="13">
    <source>
        <dbReference type="PROSITE" id="PS50835"/>
    </source>
</evidence>
<keyword evidence="7" id="KW-1015">Disulfide bond</keyword>
<dbReference type="InterPro" id="IPR051713">
    <property type="entry name" value="T-cell_Activation_Regulation"/>
</dbReference>
<keyword evidence="6 12" id="KW-0472">Membrane</keyword>
<evidence type="ECO:0000256" key="9">
    <source>
        <dbReference type="ARBA" id="ARBA00023180"/>
    </source>
</evidence>
<dbReference type="GeneTree" id="ENSGT00940000163670"/>
<dbReference type="PANTHER" id="PTHR25466">
    <property type="entry name" value="T-LYMPHOCYTE ACTIVATION ANTIGEN"/>
    <property type="match status" value="1"/>
</dbReference>
<feature type="domain" description="Ig-like" evidence="13">
    <location>
        <begin position="260"/>
        <end position="374"/>
    </location>
</feature>
<dbReference type="GO" id="GO:0009897">
    <property type="term" value="C:external side of plasma membrane"/>
    <property type="evidence" value="ECO:0007669"/>
    <property type="project" value="TreeGrafter"/>
</dbReference>
<feature type="region of interest" description="Disordered" evidence="11">
    <location>
        <begin position="441"/>
        <end position="465"/>
    </location>
</feature>
<dbReference type="GO" id="GO:0042130">
    <property type="term" value="P:negative regulation of T cell proliferation"/>
    <property type="evidence" value="ECO:0007669"/>
    <property type="project" value="TreeGrafter"/>
</dbReference>
<dbReference type="AlphaFoldDB" id="A0A3B4BNZ0"/>
<dbReference type="GO" id="GO:0007166">
    <property type="term" value="P:cell surface receptor signaling pathway"/>
    <property type="evidence" value="ECO:0007669"/>
    <property type="project" value="TreeGrafter"/>
</dbReference>
<feature type="transmembrane region" description="Helical" evidence="12">
    <location>
        <begin position="392"/>
        <end position="414"/>
    </location>
</feature>
<dbReference type="OrthoDB" id="9983389at2759"/>
<reference evidence="14" key="3">
    <citation type="submission" date="2025-09" db="UniProtKB">
        <authorList>
            <consortium name="Ensembl"/>
        </authorList>
    </citation>
    <scope>IDENTIFICATION</scope>
</reference>
<dbReference type="GO" id="GO:0071222">
    <property type="term" value="P:cellular response to lipopolysaccharide"/>
    <property type="evidence" value="ECO:0007669"/>
    <property type="project" value="TreeGrafter"/>
</dbReference>
<proteinExistence type="predicted"/>
<dbReference type="InterPro" id="IPR013783">
    <property type="entry name" value="Ig-like_fold"/>
</dbReference>
<dbReference type="Ensembl" id="ENSPNAT00000014303.2">
    <property type="protein sequence ID" value="ENSPNAP00000000186.2"/>
    <property type="gene ID" value="ENSPNAG00000000123.2"/>
</dbReference>
<dbReference type="Proteomes" id="UP001501920">
    <property type="component" value="Chromosome 24"/>
</dbReference>
<dbReference type="GO" id="GO:0042102">
    <property type="term" value="P:positive regulation of T cell proliferation"/>
    <property type="evidence" value="ECO:0007669"/>
    <property type="project" value="TreeGrafter"/>
</dbReference>
<evidence type="ECO:0000256" key="2">
    <source>
        <dbReference type="ARBA" id="ARBA00022475"/>
    </source>
</evidence>
<dbReference type="InterPro" id="IPR036179">
    <property type="entry name" value="Ig-like_dom_sf"/>
</dbReference>
<feature type="transmembrane region" description="Helical" evidence="12">
    <location>
        <begin position="24"/>
        <end position="47"/>
    </location>
</feature>
<dbReference type="InterPro" id="IPR007110">
    <property type="entry name" value="Ig-like_dom"/>
</dbReference>
<name>A0A3B4BNZ0_PYGNA</name>
<dbReference type="InterPro" id="IPR003599">
    <property type="entry name" value="Ig_sub"/>
</dbReference>
<keyword evidence="10" id="KW-0393">Immunoglobulin domain</keyword>
<sequence>MRHVESLSNSQSEKRSCSLQPEKLSIYVLMAAAVRVCACFLLVGLVIESNGKTPDVQITCLFSENCILPCSFKPTGGEEVQWFRQDAVVYSHPQSIDQPSEQLEGRTSMSTQQLALGNASLLLQRCGPQDRGRYRCRVVKGKEENQSFVIMKVEAHIHSVNIDITRLSGFEEVKCSTQDVYPAPRVTWSTEPPTPSDKLRPLTRIMANKQGLYTVESKLKRLKGLSNFTYICTINSSYSARTWRTSLKETVVNDVILTLKTYSFLEWAEINSAEGKDLTIPCKAPWIMQNFTLTWTFKLTTANETTVICTYDSETQLMSNQWKGRARVDGRTMQTGDASLQLLNPQSVEHTGTYTCIITGLQRRHEGQTVVNVTSPARESERMEVKMESSTLWWVPAVVIGLLAITAAFIVGILKLTDDCSRSNNAREARDSHQVRVTLKDSEAVSEGSHLTADPTNEQEVKDVH</sequence>
<keyword evidence="9" id="KW-0325">Glycoprotein</keyword>
<keyword evidence="4" id="KW-0732">Signal</keyword>
<keyword evidence="8" id="KW-0675">Receptor</keyword>
<dbReference type="InterPro" id="IPR013106">
    <property type="entry name" value="Ig_V-set"/>
</dbReference>
<dbReference type="GO" id="GO:0031295">
    <property type="term" value="P:T cell costimulation"/>
    <property type="evidence" value="ECO:0007669"/>
    <property type="project" value="TreeGrafter"/>
</dbReference>
<dbReference type="Pfam" id="PF07686">
    <property type="entry name" value="V-set"/>
    <property type="match status" value="2"/>
</dbReference>
<comment type="subcellular location">
    <subcellularLocation>
        <location evidence="1">Cell membrane</location>
        <topology evidence="1">Single-pass type I membrane protein</topology>
    </subcellularLocation>
</comment>
<feature type="domain" description="Ig-like" evidence="13">
    <location>
        <begin position="21"/>
        <end position="149"/>
    </location>
</feature>
<dbReference type="PANTHER" id="PTHR25466:SF14">
    <property type="entry name" value="BUTYROPHILIN SUBFAMILY 2 MEMBER A2-LIKE-RELATED"/>
    <property type="match status" value="1"/>
</dbReference>
<evidence type="ECO:0000313" key="15">
    <source>
        <dbReference type="Proteomes" id="UP001501920"/>
    </source>
</evidence>
<dbReference type="Gene3D" id="2.60.40.10">
    <property type="entry name" value="Immunoglobulins"/>
    <property type="match status" value="3"/>
</dbReference>
<organism evidence="14 15">
    <name type="scientific">Pygocentrus nattereri</name>
    <name type="common">Red-bellied piranha</name>
    <dbReference type="NCBI Taxonomy" id="42514"/>
    <lineage>
        <taxon>Eukaryota</taxon>
        <taxon>Metazoa</taxon>
        <taxon>Chordata</taxon>
        <taxon>Craniata</taxon>
        <taxon>Vertebrata</taxon>
        <taxon>Euteleostomi</taxon>
        <taxon>Actinopterygii</taxon>
        <taxon>Neopterygii</taxon>
        <taxon>Teleostei</taxon>
        <taxon>Ostariophysi</taxon>
        <taxon>Characiformes</taxon>
        <taxon>Characoidei</taxon>
        <taxon>Pygocentrus</taxon>
    </lineage>
</organism>
<dbReference type="SMART" id="SM00409">
    <property type="entry name" value="IG"/>
    <property type="match status" value="2"/>
</dbReference>
<evidence type="ECO:0000256" key="3">
    <source>
        <dbReference type="ARBA" id="ARBA00022692"/>
    </source>
</evidence>